<dbReference type="FunFam" id="1.50.40.10:FF:000263">
    <property type="entry name" value="Carrier protein MRS3/4, putative"/>
    <property type="match status" value="1"/>
</dbReference>
<name>A0A4Y2I0F7_ARAVE</name>
<keyword evidence="5 12" id="KW-0812">Transmembrane</keyword>
<evidence type="ECO:0000256" key="5">
    <source>
        <dbReference type="ARBA" id="ARBA00022692"/>
    </source>
</evidence>
<evidence type="ECO:0000256" key="10">
    <source>
        <dbReference type="ARBA" id="ARBA00023128"/>
    </source>
</evidence>
<dbReference type="InterPro" id="IPR023395">
    <property type="entry name" value="MCP_dom_sf"/>
</dbReference>
<evidence type="ECO:0000256" key="9">
    <source>
        <dbReference type="ARBA" id="ARBA00023065"/>
    </source>
</evidence>
<evidence type="ECO:0000256" key="4">
    <source>
        <dbReference type="ARBA" id="ARBA00022496"/>
    </source>
</evidence>
<reference evidence="14 15" key="1">
    <citation type="journal article" date="2019" name="Sci. Rep.">
        <title>Orb-weaving spider Araneus ventricosus genome elucidates the spidroin gene catalogue.</title>
        <authorList>
            <person name="Kono N."/>
            <person name="Nakamura H."/>
            <person name="Ohtoshi R."/>
            <person name="Moran D.A.P."/>
            <person name="Shinohara A."/>
            <person name="Yoshida Y."/>
            <person name="Fujiwara M."/>
            <person name="Mori M."/>
            <person name="Tomita M."/>
            <person name="Arakawa K."/>
        </authorList>
    </citation>
    <scope>NUCLEOTIDE SEQUENCE [LARGE SCALE GENOMIC DNA]</scope>
</reference>
<dbReference type="GO" id="GO:0005743">
    <property type="term" value="C:mitochondrial inner membrane"/>
    <property type="evidence" value="ECO:0007669"/>
    <property type="project" value="UniProtKB-SubCell"/>
</dbReference>
<feature type="repeat" description="Solcar" evidence="12">
    <location>
        <begin position="109"/>
        <end position="193"/>
    </location>
</feature>
<dbReference type="EMBL" id="BGPR01002298">
    <property type="protein sequence ID" value="GBM71191.1"/>
    <property type="molecule type" value="Genomic_DNA"/>
</dbReference>
<comment type="subcellular location">
    <subcellularLocation>
        <location evidence="1">Mitochondrion inner membrane</location>
        <topology evidence="1">Multi-pass membrane protein</topology>
    </subcellularLocation>
</comment>
<evidence type="ECO:0000313" key="14">
    <source>
        <dbReference type="EMBL" id="GBM71191.1"/>
    </source>
</evidence>
<dbReference type="PANTHER" id="PTHR45758">
    <property type="entry name" value="MITOFERRIN-1-RELATED"/>
    <property type="match status" value="1"/>
</dbReference>
<evidence type="ECO:0000256" key="11">
    <source>
        <dbReference type="ARBA" id="ARBA00023136"/>
    </source>
</evidence>
<keyword evidence="11 12" id="KW-0472">Membrane</keyword>
<dbReference type="GO" id="GO:0048250">
    <property type="term" value="P:iron import into the mitochondrion"/>
    <property type="evidence" value="ECO:0007669"/>
    <property type="project" value="TreeGrafter"/>
</dbReference>
<keyword evidence="3 13" id="KW-0813">Transport</keyword>
<keyword evidence="7" id="KW-1133">Transmembrane helix</keyword>
<keyword evidence="15" id="KW-1185">Reference proteome</keyword>
<dbReference type="Gene3D" id="1.50.40.10">
    <property type="entry name" value="Mitochondrial carrier domain"/>
    <property type="match status" value="2"/>
</dbReference>
<dbReference type="PANTHER" id="PTHR45758:SF20">
    <property type="entry name" value="MITOFERRIN-2"/>
    <property type="match status" value="1"/>
</dbReference>
<keyword evidence="10" id="KW-0496">Mitochondrion</keyword>
<dbReference type="FunFam" id="1.50.40.10:FF:000029">
    <property type="entry name" value="Solute carrier family 25 member 28"/>
    <property type="match status" value="1"/>
</dbReference>
<evidence type="ECO:0000256" key="7">
    <source>
        <dbReference type="ARBA" id="ARBA00022989"/>
    </source>
</evidence>
<dbReference type="SUPFAM" id="SSF103506">
    <property type="entry name" value="Mitochondrial carrier"/>
    <property type="match status" value="1"/>
</dbReference>
<evidence type="ECO:0000256" key="6">
    <source>
        <dbReference type="ARBA" id="ARBA00022792"/>
    </source>
</evidence>
<dbReference type="OrthoDB" id="43906at2759"/>
<feature type="repeat" description="Solcar" evidence="12">
    <location>
        <begin position="12"/>
        <end position="100"/>
    </location>
</feature>
<dbReference type="Pfam" id="PF00153">
    <property type="entry name" value="Mito_carr"/>
    <property type="match status" value="3"/>
</dbReference>
<evidence type="ECO:0000256" key="1">
    <source>
        <dbReference type="ARBA" id="ARBA00004448"/>
    </source>
</evidence>
<evidence type="ECO:0000256" key="8">
    <source>
        <dbReference type="ARBA" id="ARBA00023004"/>
    </source>
</evidence>
<evidence type="ECO:0000256" key="13">
    <source>
        <dbReference type="RuleBase" id="RU000488"/>
    </source>
</evidence>
<organism evidence="14 15">
    <name type="scientific">Araneus ventricosus</name>
    <name type="common">Orbweaver spider</name>
    <name type="synonym">Epeira ventricosa</name>
    <dbReference type="NCBI Taxonomy" id="182803"/>
    <lineage>
        <taxon>Eukaryota</taxon>
        <taxon>Metazoa</taxon>
        <taxon>Ecdysozoa</taxon>
        <taxon>Arthropoda</taxon>
        <taxon>Chelicerata</taxon>
        <taxon>Arachnida</taxon>
        <taxon>Araneae</taxon>
        <taxon>Araneomorphae</taxon>
        <taxon>Entelegynae</taxon>
        <taxon>Araneoidea</taxon>
        <taxon>Araneidae</taxon>
        <taxon>Araneus</taxon>
    </lineage>
</organism>
<keyword evidence="6" id="KW-0999">Mitochondrion inner membrane</keyword>
<dbReference type="GO" id="GO:0015093">
    <property type="term" value="F:ferrous iron transmembrane transporter activity"/>
    <property type="evidence" value="ECO:0007669"/>
    <property type="project" value="TreeGrafter"/>
</dbReference>
<dbReference type="InterPro" id="IPR018108">
    <property type="entry name" value="MCP_transmembrane"/>
</dbReference>
<evidence type="ECO:0000256" key="3">
    <source>
        <dbReference type="ARBA" id="ARBA00022448"/>
    </source>
</evidence>
<sequence>MDFDDYETLPTSSTATHMVAGSFAGIMEHCLMYPVDSVKTRMQSLRPHPKARYRNIPEAFSKMVRHEGLFRPVRGIPAVMIAAGPAHALHFSCYEKMKRVLSGTENGVGNPIAQGMAGAFSTVLHDAVMNPAEVVKQRMQMYGSPYQTCSDCFRKVIRSEGIHALYRSYTTQLTMNIPFQSVHFMTYEFCQDLSNHQRTYNPMAHMLSGAVSGAVAAAVTNPLDVCKTLLNTQEQQVISSLNAKQTHISGLVNAFCTVYRFSGFKGYFRGLKARVIYQVPSAAISWSVYEFFKYTLVLKYQNRQHSYKQDHTSLIAHASSIENTSPPPIAALPVVYSK</sequence>
<accession>A0A4Y2I0F7</accession>
<protein>
    <submittedName>
        <fullName evidence="14">Mitoferrin-2</fullName>
    </submittedName>
</protein>
<dbReference type="Proteomes" id="UP000499080">
    <property type="component" value="Unassembled WGS sequence"/>
</dbReference>
<comment type="caution">
    <text evidence="14">The sequence shown here is derived from an EMBL/GenBank/DDBJ whole genome shotgun (WGS) entry which is preliminary data.</text>
</comment>
<keyword evidence="9" id="KW-0406">Ion transport</keyword>
<keyword evidence="4" id="KW-0410">Iron transport</keyword>
<evidence type="ECO:0000313" key="15">
    <source>
        <dbReference type="Proteomes" id="UP000499080"/>
    </source>
</evidence>
<proteinExistence type="inferred from homology"/>
<dbReference type="AlphaFoldDB" id="A0A4Y2I0F7"/>
<keyword evidence="8" id="KW-0408">Iron</keyword>
<evidence type="ECO:0000256" key="2">
    <source>
        <dbReference type="ARBA" id="ARBA00006375"/>
    </source>
</evidence>
<gene>
    <name evidence="14" type="primary">slc25a28</name>
    <name evidence="14" type="ORF">AVEN_118200_1</name>
</gene>
<comment type="similarity">
    <text evidence="2 13">Belongs to the mitochondrial carrier (TC 2.A.29) family.</text>
</comment>
<dbReference type="PROSITE" id="PS50920">
    <property type="entry name" value="SOLCAR"/>
    <property type="match status" value="3"/>
</dbReference>
<feature type="repeat" description="Solcar" evidence="12">
    <location>
        <begin position="200"/>
        <end position="295"/>
    </location>
</feature>
<evidence type="ECO:0000256" key="12">
    <source>
        <dbReference type="PROSITE-ProRule" id="PRU00282"/>
    </source>
</evidence>